<evidence type="ECO:0000313" key="1">
    <source>
        <dbReference type="EMBL" id="KAJ1678740.1"/>
    </source>
</evidence>
<evidence type="ECO:0000313" key="2">
    <source>
        <dbReference type="Proteomes" id="UP001145114"/>
    </source>
</evidence>
<reference evidence="1" key="1">
    <citation type="submission" date="2022-06" db="EMBL/GenBank/DDBJ databases">
        <title>Phylogenomic reconstructions and comparative analyses of Kickxellomycotina fungi.</title>
        <authorList>
            <person name="Reynolds N.K."/>
            <person name="Stajich J.E."/>
            <person name="Barry K."/>
            <person name="Grigoriev I.V."/>
            <person name="Crous P."/>
            <person name="Smith M.E."/>
        </authorList>
    </citation>
    <scope>NUCLEOTIDE SEQUENCE</scope>
    <source>
        <strain evidence="1">RSA 2271</strain>
    </source>
</reference>
<gene>
    <name evidence="1" type="primary">MET7</name>
    <name evidence="1" type="ORF">EV182_003439</name>
</gene>
<accession>A0ACC1HQB1</accession>
<proteinExistence type="predicted"/>
<dbReference type="EC" id="6.3.2.17" evidence="1"/>
<comment type="caution">
    <text evidence="1">The sequence shown here is derived from an EMBL/GenBank/DDBJ whole genome shotgun (WGS) entry which is preliminary data.</text>
</comment>
<organism evidence="1 2">
    <name type="scientific">Spiromyces aspiralis</name>
    <dbReference type="NCBI Taxonomy" id="68401"/>
    <lineage>
        <taxon>Eukaryota</taxon>
        <taxon>Fungi</taxon>
        <taxon>Fungi incertae sedis</taxon>
        <taxon>Zoopagomycota</taxon>
        <taxon>Kickxellomycotina</taxon>
        <taxon>Kickxellomycetes</taxon>
        <taxon>Kickxellales</taxon>
        <taxon>Kickxellaceae</taxon>
        <taxon>Spiromyces</taxon>
    </lineage>
</organism>
<sequence length="256" mass="28457">MSDVENGATRRSYESAIVDLNNLQTNAATLEMIRKSRGALNRFSLPEMTAFLEKLGYEPSHFNKLNVIHVSGTKGKGSTCAFVNSILRNAGIRSVDDPSGARKLKVGLYTSPHLVEVRERICIDGKPITHEMFAKYFYAVWDKLKAPEPPLRLVSESSPQMPMYFMYLTLMCLHVFLQEKVDVAILEVGMGGEYDNTNIVPRPVVCGVTSLGLDHQYVLGETLPEIAYHKGGIAKPGVPLFCVPQNEDALQVVRNR</sequence>
<name>A0ACC1HQB1_9FUNG</name>
<dbReference type="Proteomes" id="UP001145114">
    <property type="component" value="Unassembled WGS sequence"/>
</dbReference>
<protein>
    <submittedName>
        <fullName evidence="1">Folylpolyglutamate synthetase</fullName>
        <ecNumber evidence="1">6.3.2.17</ecNumber>
    </submittedName>
</protein>
<dbReference type="EMBL" id="JAMZIH010000893">
    <property type="protein sequence ID" value="KAJ1678740.1"/>
    <property type="molecule type" value="Genomic_DNA"/>
</dbReference>
<keyword evidence="2" id="KW-1185">Reference proteome</keyword>
<feature type="non-terminal residue" evidence="1">
    <location>
        <position position="256"/>
    </location>
</feature>
<keyword evidence="1" id="KW-0436">Ligase</keyword>